<reference evidence="3" key="1">
    <citation type="journal article" date="2014" name="Genome Announc.">
        <title>Draft genome sequence of the plant-pathogenic soil fungus Rhizoctonia solani anastomosis group 3 strain Rhs1AP.</title>
        <authorList>
            <person name="Cubeta M.A."/>
            <person name="Thomas E."/>
            <person name="Dean R.A."/>
            <person name="Jabaji S."/>
            <person name="Neate S.M."/>
            <person name="Tavantzis S."/>
            <person name="Toda T."/>
            <person name="Vilgalys R."/>
            <person name="Bharathan N."/>
            <person name="Fedorova-Abrams N."/>
            <person name="Pakala S.B."/>
            <person name="Pakala S.M."/>
            <person name="Zafar N."/>
            <person name="Joardar V."/>
            <person name="Losada L."/>
            <person name="Nierman W.C."/>
        </authorList>
    </citation>
    <scope>NUCLEOTIDE SEQUENCE [LARGE SCALE GENOMIC DNA]</scope>
    <source>
        <strain evidence="3">AG-3</strain>
    </source>
</reference>
<comment type="caution">
    <text evidence="2">The sequence shown here is derived from an EMBL/GenBank/DDBJ whole genome shotgun (WGS) entry which is preliminary data.</text>
</comment>
<sequence>MTMSPLRIATPTRSVPTVHPIVTTTSLSNPAGGDNEQRLSPTVSAELPPLPPSAVLRTGDIDEDPWQRYRAELEDDPNLGIRTPSDFTYRPSGVLRPQTEKIRTPALPPISEGSSVRQSLSMDPLIINRDSLDAPENTLGLLVANATQGNPSSSGQQTSDTTIRYWSNTPVPYPQVRLGAEEILSRGPLAKPVPGVGHQRTANASFITWSSSKTPTGQATSRTVSLNAEQADRTVTGSLLDVAARMFTESEGSGNSSTAPRQPALTTASTQRIITRHASQTTTAKRALPDKGRSTSLAKSKKSKSHERDKNKK</sequence>
<protein>
    <submittedName>
        <fullName evidence="2">Uncharacterized protein</fullName>
    </submittedName>
</protein>
<feature type="compositionally biased region" description="Polar residues" evidence="1">
    <location>
        <begin position="250"/>
        <end position="284"/>
    </location>
</feature>
<name>A0A0A1UIB3_9AGAM</name>
<dbReference type="Proteomes" id="UP000030108">
    <property type="component" value="Unassembled WGS sequence"/>
</dbReference>
<gene>
    <name evidence="2" type="ORF">RSOL_277190</name>
</gene>
<dbReference type="AlphaFoldDB" id="A0A0A1UIB3"/>
<accession>A0A0A1UIB3</accession>
<evidence type="ECO:0000313" key="3">
    <source>
        <dbReference type="Proteomes" id="UP000030108"/>
    </source>
</evidence>
<proteinExistence type="predicted"/>
<feature type="region of interest" description="Disordered" evidence="1">
    <location>
        <begin position="21"/>
        <end position="59"/>
    </location>
</feature>
<feature type="region of interest" description="Disordered" evidence="1">
    <location>
        <begin position="248"/>
        <end position="313"/>
    </location>
</feature>
<feature type="non-terminal residue" evidence="2">
    <location>
        <position position="313"/>
    </location>
</feature>
<dbReference type="EMBL" id="JATN01000321">
    <property type="protein sequence ID" value="EUC58774.1"/>
    <property type="molecule type" value="Genomic_DNA"/>
</dbReference>
<evidence type="ECO:0000256" key="1">
    <source>
        <dbReference type="SAM" id="MobiDB-lite"/>
    </source>
</evidence>
<organism evidence="2 3">
    <name type="scientific">Rhizoctonia solani AG-3 Rhs1AP</name>
    <dbReference type="NCBI Taxonomy" id="1086054"/>
    <lineage>
        <taxon>Eukaryota</taxon>
        <taxon>Fungi</taxon>
        <taxon>Dikarya</taxon>
        <taxon>Basidiomycota</taxon>
        <taxon>Agaricomycotina</taxon>
        <taxon>Agaricomycetes</taxon>
        <taxon>Cantharellales</taxon>
        <taxon>Ceratobasidiaceae</taxon>
        <taxon>Rhizoctonia</taxon>
    </lineage>
</organism>
<evidence type="ECO:0000313" key="2">
    <source>
        <dbReference type="EMBL" id="EUC58774.1"/>
    </source>
</evidence>